<keyword evidence="1" id="KW-0472">Membrane</keyword>
<feature type="transmembrane region" description="Helical" evidence="1">
    <location>
        <begin position="88"/>
        <end position="113"/>
    </location>
</feature>
<dbReference type="AlphaFoldDB" id="A0A382VQ94"/>
<accession>A0A382VQ94</accession>
<organism evidence="2">
    <name type="scientific">marine metagenome</name>
    <dbReference type="NCBI Taxonomy" id="408172"/>
    <lineage>
        <taxon>unclassified sequences</taxon>
        <taxon>metagenomes</taxon>
        <taxon>ecological metagenomes</taxon>
    </lineage>
</organism>
<feature type="transmembrane region" description="Helical" evidence="1">
    <location>
        <begin position="133"/>
        <end position="151"/>
    </location>
</feature>
<reference evidence="2" key="1">
    <citation type="submission" date="2018-05" db="EMBL/GenBank/DDBJ databases">
        <authorList>
            <person name="Lanie J.A."/>
            <person name="Ng W.-L."/>
            <person name="Kazmierczak K.M."/>
            <person name="Andrzejewski T.M."/>
            <person name="Davidsen T.M."/>
            <person name="Wayne K.J."/>
            <person name="Tettelin H."/>
            <person name="Glass J.I."/>
            <person name="Rusch D."/>
            <person name="Podicherti R."/>
            <person name="Tsui H.-C.T."/>
            <person name="Winkler M.E."/>
        </authorList>
    </citation>
    <scope>NUCLEOTIDE SEQUENCE</scope>
</reference>
<name>A0A382VQ94_9ZZZZ</name>
<dbReference type="PANTHER" id="PTHR40076:SF1">
    <property type="entry name" value="MEMBRANE PROTEIN"/>
    <property type="match status" value="1"/>
</dbReference>
<dbReference type="EMBL" id="UINC01153384">
    <property type="protein sequence ID" value="SVD48081.1"/>
    <property type="molecule type" value="Genomic_DNA"/>
</dbReference>
<protein>
    <recommendedName>
        <fullName evidence="3">Glycerophosphoryl diester phosphodiesterase membrane domain-containing protein</fullName>
    </recommendedName>
</protein>
<proteinExistence type="predicted"/>
<dbReference type="PANTHER" id="PTHR40076">
    <property type="entry name" value="MEMBRANE PROTEIN-RELATED"/>
    <property type="match status" value="1"/>
</dbReference>
<gene>
    <name evidence="2" type="ORF">METZ01_LOCUS400935</name>
</gene>
<sequence>IITSSWNILKPNLGLLVLAIVFIFALNLFLGIIQERLLEDVTFQSILFTVAAYLFQMGLNLGMLRICLNLIHNKKGEFHQLFGSFNLLIPYLMSSLFVILILLAAASPGIAFLLSLISVDFGTLPTIDSLEGVSMVIPLLIIFIPLVYISLRLQFYDYFLVDEECGIIDAVKKSAAITKGYVMELFLLGTLISIIVLISIIPLGAGLLISIPLATMVNTYIYEKLKQAS</sequence>
<keyword evidence="1" id="KW-0812">Transmembrane</keyword>
<feature type="transmembrane region" description="Helical" evidence="1">
    <location>
        <begin position="12"/>
        <end position="33"/>
    </location>
</feature>
<feature type="non-terminal residue" evidence="2">
    <location>
        <position position="1"/>
    </location>
</feature>
<dbReference type="Pfam" id="PF06161">
    <property type="entry name" value="DUF975"/>
    <property type="match status" value="1"/>
</dbReference>
<feature type="transmembrane region" description="Helical" evidence="1">
    <location>
        <begin position="45"/>
        <end position="68"/>
    </location>
</feature>
<evidence type="ECO:0000313" key="2">
    <source>
        <dbReference type="EMBL" id="SVD48081.1"/>
    </source>
</evidence>
<evidence type="ECO:0008006" key="3">
    <source>
        <dbReference type="Google" id="ProtNLM"/>
    </source>
</evidence>
<feature type="transmembrane region" description="Helical" evidence="1">
    <location>
        <begin position="181"/>
        <end position="201"/>
    </location>
</feature>
<evidence type="ECO:0000256" key="1">
    <source>
        <dbReference type="SAM" id="Phobius"/>
    </source>
</evidence>
<keyword evidence="1" id="KW-1133">Transmembrane helix</keyword>
<dbReference type="InterPro" id="IPR010380">
    <property type="entry name" value="DUF975"/>
</dbReference>